<dbReference type="PANTHER" id="PTHR43394:SF1">
    <property type="entry name" value="ATP-BINDING CASSETTE SUB-FAMILY B MEMBER 10, MITOCHONDRIAL"/>
    <property type="match status" value="1"/>
</dbReference>
<evidence type="ECO:0000256" key="7">
    <source>
        <dbReference type="SAM" id="Phobius"/>
    </source>
</evidence>
<gene>
    <name evidence="10" type="ORF">F7O84_12435</name>
</gene>
<keyword evidence="4 10" id="KW-0067">ATP-binding</keyword>
<evidence type="ECO:0000256" key="6">
    <source>
        <dbReference type="ARBA" id="ARBA00023136"/>
    </source>
</evidence>
<feature type="transmembrane region" description="Helical" evidence="7">
    <location>
        <begin position="164"/>
        <end position="182"/>
    </location>
</feature>
<keyword evidence="2 7" id="KW-0812">Transmembrane</keyword>
<dbReference type="Pfam" id="PF00664">
    <property type="entry name" value="ABC_membrane"/>
    <property type="match status" value="1"/>
</dbReference>
<dbReference type="Pfam" id="PF00005">
    <property type="entry name" value="ABC_tran"/>
    <property type="match status" value="1"/>
</dbReference>
<dbReference type="InterPro" id="IPR003593">
    <property type="entry name" value="AAA+_ATPase"/>
</dbReference>
<organism evidence="10 11">
    <name type="scientific">Candidatus Galacturonatibacter soehngenii</name>
    <dbReference type="NCBI Taxonomy" id="2307010"/>
    <lineage>
        <taxon>Bacteria</taxon>
        <taxon>Bacillati</taxon>
        <taxon>Bacillota</taxon>
        <taxon>Clostridia</taxon>
        <taxon>Lachnospirales</taxon>
        <taxon>Lachnospiraceae</taxon>
        <taxon>Candidatus Galacturonatibacter</taxon>
    </lineage>
</organism>
<dbReference type="InterPro" id="IPR036640">
    <property type="entry name" value="ABC1_TM_sf"/>
</dbReference>
<evidence type="ECO:0000259" key="8">
    <source>
        <dbReference type="PROSITE" id="PS50893"/>
    </source>
</evidence>
<dbReference type="Proteomes" id="UP000461768">
    <property type="component" value="Unassembled WGS sequence"/>
</dbReference>
<keyword evidence="5 7" id="KW-1133">Transmembrane helix</keyword>
<evidence type="ECO:0000313" key="11">
    <source>
        <dbReference type="Proteomes" id="UP000461768"/>
    </source>
</evidence>
<feature type="transmembrane region" description="Helical" evidence="7">
    <location>
        <begin position="140"/>
        <end position="158"/>
    </location>
</feature>
<dbReference type="GO" id="GO:0016887">
    <property type="term" value="F:ATP hydrolysis activity"/>
    <property type="evidence" value="ECO:0007669"/>
    <property type="project" value="InterPro"/>
</dbReference>
<dbReference type="GO" id="GO:0005524">
    <property type="term" value="F:ATP binding"/>
    <property type="evidence" value="ECO:0007669"/>
    <property type="project" value="UniProtKB-KW"/>
</dbReference>
<dbReference type="PROSITE" id="PS50893">
    <property type="entry name" value="ABC_TRANSPORTER_2"/>
    <property type="match status" value="1"/>
</dbReference>
<evidence type="ECO:0000256" key="4">
    <source>
        <dbReference type="ARBA" id="ARBA00022840"/>
    </source>
</evidence>
<dbReference type="SUPFAM" id="SSF90123">
    <property type="entry name" value="ABC transporter transmembrane region"/>
    <property type="match status" value="1"/>
</dbReference>
<dbReference type="AlphaFoldDB" id="A0A7V7UC66"/>
<dbReference type="RefSeq" id="WP_151145648.1">
    <property type="nucleotide sequence ID" value="NZ_WAGX01000005.1"/>
</dbReference>
<evidence type="ECO:0000256" key="3">
    <source>
        <dbReference type="ARBA" id="ARBA00022741"/>
    </source>
</evidence>
<feature type="domain" description="ABC transporter" evidence="8">
    <location>
        <begin position="344"/>
        <end position="584"/>
    </location>
</feature>
<dbReference type="SUPFAM" id="SSF52540">
    <property type="entry name" value="P-loop containing nucleoside triphosphate hydrolases"/>
    <property type="match status" value="1"/>
</dbReference>
<dbReference type="PROSITE" id="PS50929">
    <property type="entry name" value="ABC_TM1F"/>
    <property type="match status" value="1"/>
</dbReference>
<feature type="transmembrane region" description="Helical" evidence="7">
    <location>
        <begin position="293"/>
        <end position="311"/>
    </location>
</feature>
<comment type="subcellular location">
    <subcellularLocation>
        <location evidence="1">Cell membrane</location>
        <topology evidence="1">Multi-pass membrane protein</topology>
    </subcellularLocation>
</comment>
<dbReference type="OrthoDB" id="1699242at2"/>
<dbReference type="GO" id="GO:0005886">
    <property type="term" value="C:plasma membrane"/>
    <property type="evidence" value="ECO:0007669"/>
    <property type="project" value="UniProtKB-SubCell"/>
</dbReference>
<evidence type="ECO:0000256" key="2">
    <source>
        <dbReference type="ARBA" id="ARBA00022692"/>
    </source>
</evidence>
<evidence type="ECO:0000256" key="1">
    <source>
        <dbReference type="ARBA" id="ARBA00004651"/>
    </source>
</evidence>
<evidence type="ECO:0000256" key="5">
    <source>
        <dbReference type="ARBA" id="ARBA00022989"/>
    </source>
</evidence>
<feature type="transmembrane region" description="Helical" evidence="7">
    <location>
        <begin position="23"/>
        <end position="47"/>
    </location>
</feature>
<keyword evidence="6 7" id="KW-0472">Membrane</keyword>
<dbReference type="InterPro" id="IPR027417">
    <property type="entry name" value="P-loop_NTPase"/>
</dbReference>
<feature type="domain" description="ABC transmembrane type-1" evidence="9">
    <location>
        <begin position="31"/>
        <end position="312"/>
    </location>
</feature>
<feature type="transmembrane region" description="Helical" evidence="7">
    <location>
        <begin position="67"/>
        <end position="90"/>
    </location>
</feature>
<dbReference type="PANTHER" id="PTHR43394">
    <property type="entry name" value="ATP-DEPENDENT PERMEASE MDL1, MITOCHONDRIAL"/>
    <property type="match status" value="1"/>
</dbReference>
<sequence length="597" mass="69250">MYKRAKESINIFMYCMKVSFESSVIYTVFRLICKLAMAILPLLISYFLRNIINIMAKMDYFSYKDVIVPLLLYSASIIVNLIIANLNLYIMNMHSNLIQNYMKISIAKKVVKLDISAFDDSETYNKITNAEMNIQSTISVIWGLTDVIGSIISCIVAFCVLVKFSIWMGIIMLVISIPNAIYSQIYTKKIYKWEKENVIKQRKNQYFYSLMMSRQTCMDIRFWNINSFLMEKYIQSWEIWYREKKKLLSKRNFAQIVTNCLPFFVMGCILIFISKNINYGMSIGDFSLYASQLEQLNSAIVSLILAVISIYDNKLRVKNIIELKEVRNMIKNGSIILKDTFESIEFRNVSFTYPFGVTKVLNDISFKIYAGQKIAVIGVNGAGKTTIIKLLLRFYDPDEGEILINNENIKKYTHKSLRNIFSTFFQQCINYAFTLEENIRISDIGTNMMESLFNEAIFKSGFYREIEQLPKGKKSNITKMFDKEGVQLSAGQGQKLALARTFYRNRDVLLLDEPSSSLDPQAEYEIFDTIKKDKTKTVVFVSHRLSNIYIADKIFVIERGKIVEEGTHETLIKTKGAYYKLYFYQASKFSDIKKGEV</sequence>
<dbReference type="GO" id="GO:0015421">
    <property type="term" value="F:ABC-type oligopeptide transporter activity"/>
    <property type="evidence" value="ECO:0007669"/>
    <property type="project" value="TreeGrafter"/>
</dbReference>
<proteinExistence type="predicted"/>
<keyword evidence="11" id="KW-1185">Reference proteome</keyword>
<keyword evidence="3" id="KW-0547">Nucleotide-binding</keyword>
<dbReference type="EMBL" id="WAGX01000005">
    <property type="protein sequence ID" value="KAB1438349.1"/>
    <property type="molecule type" value="Genomic_DNA"/>
</dbReference>
<name>A0A7V7UC66_9FIRM</name>
<protein>
    <submittedName>
        <fullName evidence="10">ABC transporter ATP-binding protein</fullName>
    </submittedName>
</protein>
<dbReference type="Gene3D" id="3.40.50.300">
    <property type="entry name" value="P-loop containing nucleotide triphosphate hydrolases"/>
    <property type="match status" value="1"/>
</dbReference>
<evidence type="ECO:0000259" key="9">
    <source>
        <dbReference type="PROSITE" id="PS50929"/>
    </source>
</evidence>
<dbReference type="Gene3D" id="1.20.1560.10">
    <property type="entry name" value="ABC transporter type 1, transmembrane domain"/>
    <property type="match status" value="1"/>
</dbReference>
<dbReference type="InterPro" id="IPR039421">
    <property type="entry name" value="Type_1_exporter"/>
</dbReference>
<evidence type="ECO:0000313" key="10">
    <source>
        <dbReference type="EMBL" id="KAB1438349.1"/>
    </source>
</evidence>
<reference evidence="10 11" key="2">
    <citation type="submission" date="2020-02" db="EMBL/GenBank/DDBJ databases">
        <title>Candidatus Galacturonibacter soehngenii shows hetero-acetogenic catabolism of galacturonic acid but lacks a canonical carbon monoxide dehydrogenase/acetyl-CoA synthase complex.</title>
        <authorList>
            <person name="Diender M."/>
            <person name="Stouten G.R."/>
            <person name="Petersen J.F."/>
            <person name="Nielsen P.H."/>
            <person name="Dueholm M.S."/>
            <person name="Pronk J.T."/>
            <person name="Van Loosdrecht M.C.M."/>
        </authorList>
    </citation>
    <scope>NUCLEOTIDE SEQUENCE [LARGE SCALE GENOMIC DNA]</scope>
    <source>
        <strain evidence="10">GalUA</strain>
    </source>
</reference>
<dbReference type="InterPro" id="IPR003439">
    <property type="entry name" value="ABC_transporter-like_ATP-bd"/>
</dbReference>
<feature type="transmembrane region" description="Helical" evidence="7">
    <location>
        <begin position="252"/>
        <end position="273"/>
    </location>
</feature>
<reference evidence="10 11" key="1">
    <citation type="submission" date="2019-09" db="EMBL/GenBank/DDBJ databases">
        <authorList>
            <person name="Valk L.C."/>
        </authorList>
    </citation>
    <scope>NUCLEOTIDE SEQUENCE [LARGE SCALE GENOMIC DNA]</scope>
    <source>
        <strain evidence="10">GalUA</strain>
    </source>
</reference>
<comment type="caution">
    <text evidence="10">The sequence shown here is derived from an EMBL/GenBank/DDBJ whole genome shotgun (WGS) entry which is preliminary data.</text>
</comment>
<accession>A0A7V7UC66</accession>
<dbReference type="SMART" id="SM00382">
    <property type="entry name" value="AAA"/>
    <property type="match status" value="1"/>
</dbReference>
<dbReference type="InterPro" id="IPR011527">
    <property type="entry name" value="ABC1_TM_dom"/>
</dbReference>